<evidence type="ECO:0000313" key="8">
    <source>
        <dbReference type="EMBL" id="AYE35997.1"/>
    </source>
</evidence>
<dbReference type="GO" id="GO:0008881">
    <property type="term" value="F:glutamate racemase activity"/>
    <property type="evidence" value="ECO:0007669"/>
    <property type="project" value="UniProtKB-UniRule"/>
</dbReference>
<keyword evidence="5" id="KW-0413">Isomerase</keyword>
<dbReference type="KEGG" id="btur:DB313_00515"/>
<evidence type="ECO:0000256" key="5">
    <source>
        <dbReference type="ARBA" id="ARBA00023235"/>
    </source>
</evidence>
<reference evidence="8 9" key="1">
    <citation type="journal article" date="2018" name="Infect. Genet. Evol.">
        <title>Genome-wide analysis of Borrelia turcica and 'Candidatus Borrelia tachyglossi' shows relapsing fever-like genomes with unique genomic links to Lyme disease Borrelia.</title>
        <authorList>
            <person name="Gofton A.W."/>
            <person name="Margos G."/>
            <person name="Fingerle V."/>
            <person name="Hepner S."/>
            <person name="Loh S.M."/>
            <person name="Ryan U."/>
            <person name="Irwin P."/>
            <person name="Oskam C.L."/>
        </authorList>
    </citation>
    <scope>NUCLEOTIDE SEQUENCE [LARGE SCALE GENOMIC DNA]</scope>
    <source>
        <strain evidence="8 9">IST7</strain>
    </source>
</reference>
<evidence type="ECO:0000256" key="4">
    <source>
        <dbReference type="ARBA" id="ARBA00022984"/>
    </source>
</evidence>
<dbReference type="GO" id="GO:0009252">
    <property type="term" value="P:peptidoglycan biosynthetic process"/>
    <property type="evidence" value="ECO:0007669"/>
    <property type="project" value="UniProtKB-UniRule"/>
</dbReference>
<evidence type="ECO:0000256" key="2">
    <source>
        <dbReference type="ARBA" id="ARBA00013090"/>
    </source>
</evidence>
<dbReference type="PANTHER" id="PTHR21198">
    <property type="entry name" value="GLUTAMATE RACEMASE"/>
    <property type="match status" value="1"/>
</dbReference>
<protein>
    <recommendedName>
        <fullName evidence="2 7">Glutamate racemase</fullName>
        <ecNumber evidence="2 7">5.1.1.3</ecNumber>
    </recommendedName>
</protein>
<organism evidence="8 9">
    <name type="scientific">Borrelia turcica IST7</name>
    <dbReference type="NCBI Taxonomy" id="1104446"/>
    <lineage>
        <taxon>Bacteria</taxon>
        <taxon>Pseudomonadati</taxon>
        <taxon>Spirochaetota</taxon>
        <taxon>Spirochaetia</taxon>
        <taxon>Spirochaetales</taxon>
        <taxon>Borreliaceae</taxon>
        <taxon>Borrelia</taxon>
    </lineage>
</organism>
<dbReference type="InterPro" id="IPR001920">
    <property type="entry name" value="Asp/Glu_race"/>
</dbReference>
<dbReference type="InterPro" id="IPR015942">
    <property type="entry name" value="Asp/Glu/hydantoin_racemase"/>
</dbReference>
<dbReference type="OrthoDB" id="9801055at2"/>
<gene>
    <name evidence="8" type="primary">murI</name>
    <name evidence="8" type="ORF">DB313_00515</name>
</gene>
<dbReference type="PANTHER" id="PTHR21198:SF2">
    <property type="entry name" value="GLUTAMATE RACEMASE"/>
    <property type="match status" value="1"/>
</dbReference>
<sequence>MSNLKDVVVIFDSGIGGLSYFEYIKSRLSKQNYVYIADNKNFPYGEKTSEFLLKEILKLILKLREICNISSIVFACNTASVITYGKLDFTFPVIYTLPSISLVEELVSKKVILIATDTTINSEFVQNEKRLHGDLMLRTAGELINFVEYGDRFKDHALRCLESLKIEVKASRRDVIFLGCTHYLHIKDMIENFLEIPIYENRAAVANELARTVKITDSDDAFTNYFYLTKDENLCFYKSFCEKYSLQFKGIID</sequence>
<dbReference type="GO" id="GO:0008360">
    <property type="term" value="P:regulation of cell shape"/>
    <property type="evidence" value="ECO:0007669"/>
    <property type="project" value="UniProtKB-KW"/>
</dbReference>
<name>A0A386PMC4_9SPIR</name>
<evidence type="ECO:0000256" key="7">
    <source>
        <dbReference type="NCBIfam" id="TIGR00067"/>
    </source>
</evidence>
<dbReference type="Pfam" id="PF01177">
    <property type="entry name" value="Asp_Glu_race"/>
    <property type="match status" value="1"/>
</dbReference>
<dbReference type="Gene3D" id="3.40.50.1860">
    <property type="match status" value="2"/>
</dbReference>
<dbReference type="NCBIfam" id="TIGR00067">
    <property type="entry name" value="glut_race"/>
    <property type="match status" value="1"/>
</dbReference>
<dbReference type="RefSeq" id="WP_120103916.1">
    <property type="nucleotide sequence ID" value="NZ_CP028884.1"/>
</dbReference>
<proteinExistence type="predicted"/>
<keyword evidence="6" id="KW-0961">Cell wall biogenesis/degradation</keyword>
<evidence type="ECO:0000256" key="1">
    <source>
        <dbReference type="ARBA" id="ARBA00001602"/>
    </source>
</evidence>
<dbReference type="Proteomes" id="UP000275571">
    <property type="component" value="Chromosome"/>
</dbReference>
<dbReference type="EMBL" id="CP028884">
    <property type="protein sequence ID" value="AYE35997.1"/>
    <property type="molecule type" value="Genomic_DNA"/>
</dbReference>
<keyword evidence="4" id="KW-0573">Peptidoglycan synthesis</keyword>
<dbReference type="EC" id="5.1.1.3" evidence="2 7"/>
<evidence type="ECO:0000256" key="6">
    <source>
        <dbReference type="ARBA" id="ARBA00023316"/>
    </source>
</evidence>
<accession>A0A386PMC4</accession>
<comment type="catalytic activity">
    <reaction evidence="1">
        <text>L-glutamate = D-glutamate</text>
        <dbReference type="Rhea" id="RHEA:12813"/>
        <dbReference type="ChEBI" id="CHEBI:29985"/>
        <dbReference type="ChEBI" id="CHEBI:29986"/>
        <dbReference type="EC" id="5.1.1.3"/>
    </reaction>
</comment>
<keyword evidence="9" id="KW-1185">Reference proteome</keyword>
<keyword evidence="3" id="KW-0133">Cell shape</keyword>
<dbReference type="GO" id="GO:0071555">
    <property type="term" value="P:cell wall organization"/>
    <property type="evidence" value="ECO:0007669"/>
    <property type="project" value="UniProtKB-KW"/>
</dbReference>
<evidence type="ECO:0000256" key="3">
    <source>
        <dbReference type="ARBA" id="ARBA00022960"/>
    </source>
</evidence>
<evidence type="ECO:0000313" key="9">
    <source>
        <dbReference type="Proteomes" id="UP000275571"/>
    </source>
</evidence>
<dbReference type="AlphaFoldDB" id="A0A386PMC4"/>
<dbReference type="InterPro" id="IPR004391">
    <property type="entry name" value="Glu_race"/>
</dbReference>
<dbReference type="SUPFAM" id="SSF53681">
    <property type="entry name" value="Aspartate/glutamate racemase"/>
    <property type="match status" value="2"/>
</dbReference>